<name>A0A395IIK9_9HELO</name>
<organism evidence="2 3">
    <name type="scientific">Monilinia fructigena</name>
    <dbReference type="NCBI Taxonomy" id="38457"/>
    <lineage>
        <taxon>Eukaryota</taxon>
        <taxon>Fungi</taxon>
        <taxon>Dikarya</taxon>
        <taxon>Ascomycota</taxon>
        <taxon>Pezizomycotina</taxon>
        <taxon>Leotiomycetes</taxon>
        <taxon>Helotiales</taxon>
        <taxon>Sclerotiniaceae</taxon>
        <taxon>Monilinia</taxon>
    </lineage>
</organism>
<dbReference type="Proteomes" id="UP000249056">
    <property type="component" value="Unassembled WGS sequence"/>
</dbReference>
<evidence type="ECO:0000313" key="3">
    <source>
        <dbReference type="Proteomes" id="UP000249056"/>
    </source>
</evidence>
<keyword evidence="1" id="KW-1133">Transmembrane helix</keyword>
<gene>
    <name evidence="2" type="ORF">DID88_000652</name>
</gene>
<dbReference type="EMBL" id="QKRW01000045">
    <property type="protein sequence ID" value="RAL60026.1"/>
    <property type="molecule type" value="Genomic_DNA"/>
</dbReference>
<keyword evidence="1" id="KW-0472">Membrane</keyword>
<reference evidence="2 3" key="1">
    <citation type="submission" date="2018-06" db="EMBL/GenBank/DDBJ databases">
        <title>Genome Sequence of the Brown Rot Fungal Pathogen Monilinia fructigena.</title>
        <authorList>
            <person name="Landi L."/>
            <person name="De Miccolis Angelini R.M."/>
            <person name="Pollastro S."/>
            <person name="Abate D."/>
            <person name="Faretra F."/>
            <person name="Romanazzi G."/>
        </authorList>
    </citation>
    <scope>NUCLEOTIDE SEQUENCE [LARGE SCALE GENOMIC DNA]</scope>
    <source>
        <strain evidence="2 3">Mfrg269</strain>
    </source>
</reference>
<keyword evidence="1" id="KW-0812">Transmembrane</keyword>
<protein>
    <submittedName>
        <fullName evidence="2">Uncharacterized protein</fullName>
    </submittedName>
</protein>
<comment type="caution">
    <text evidence="2">The sequence shown here is derived from an EMBL/GenBank/DDBJ whole genome shotgun (WGS) entry which is preliminary data.</text>
</comment>
<keyword evidence="3" id="KW-1185">Reference proteome</keyword>
<evidence type="ECO:0000256" key="1">
    <source>
        <dbReference type="SAM" id="Phobius"/>
    </source>
</evidence>
<feature type="transmembrane region" description="Helical" evidence="1">
    <location>
        <begin position="175"/>
        <end position="192"/>
    </location>
</feature>
<evidence type="ECO:0000313" key="2">
    <source>
        <dbReference type="EMBL" id="RAL60026.1"/>
    </source>
</evidence>
<proteinExistence type="predicted"/>
<dbReference type="AlphaFoldDB" id="A0A395IIK9"/>
<accession>A0A395IIK9</accession>
<sequence length="193" mass="22222">MIGQNRESQIEVVVNVREWDKGNSILQIDLETINGPPSTDYCCNTKRRDTNNFWGHLDAPIHRKETFAGPKTGERRQEKCLSNYNVWKLTYNLSGFLRSSCIYGPKKLWREWASLILPFAASVLSRSNERYKQKSIRSLSYRVPRWQAAHIPTNKSSTSAVPLFNVHGDGDVCVFLYYIGYVFMLILPICSII</sequence>